<reference evidence="1" key="1">
    <citation type="submission" date="2018-02" db="EMBL/GenBank/DDBJ databases">
        <title>Rhizophora mucronata_Transcriptome.</title>
        <authorList>
            <person name="Meera S.P."/>
            <person name="Sreeshan A."/>
            <person name="Augustine A."/>
        </authorList>
    </citation>
    <scope>NUCLEOTIDE SEQUENCE</scope>
    <source>
        <tissue evidence="1">Leaf</tissue>
    </source>
</reference>
<protein>
    <submittedName>
        <fullName evidence="1">Uncharacterized protein</fullName>
    </submittedName>
</protein>
<proteinExistence type="predicted"/>
<name>A0A2P2JQQ9_RHIMU</name>
<accession>A0A2P2JQQ9</accession>
<dbReference type="AlphaFoldDB" id="A0A2P2JQQ9"/>
<evidence type="ECO:0000313" key="1">
    <source>
        <dbReference type="EMBL" id="MBW95787.1"/>
    </source>
</evidence>
<sequence>MSFVHSSQRWQQYWHQI</sequence>
<dbReference type="EMBL" id="GGEC01015304">
    <property type="protein sequence ID" value="MBW95787.1"/>
    <property type="molecule type" value="Transcribed_RNA"/>
</dbReference>
<organism evidence="1">
    <name type="scientific">Rhizophora mucronata</name>
    <name type="common">Asiatic mangrove</name>
    <dbReference type="NCBI Taxonomy" id="61149"/>
    <lineage>
        <taxon>Eukaryota</taxon>
        <taxon>Viridiplantae</taxon>
        <taxon>Streptophyta</taxon>
        <taxon>Embryophyta</taxon>
        <taxon>Tracheophyta</taxon>
        <taxon>Spermatophyta</taxon>
        <taxon>Magnoliopsida</taxon>
        <taxon>eudicotyledons</taxon>
        <taxon>Gunneridae</taxon>
        <taxon>Pentapetalae</taxon>
        <taxon>rosids</taxon>
        <taxon>fabids</taxon>
        <taxon>Malpighiales</taxon>
        <taxon>Rhizophoraceae</taxon>
        <taxon>Rhizophora</taxon>
    </lineage>
</organism>